<sequence length="106" mass="11913">MGYLHIGTSGWSIQVDDRALAHLKIVILTELRKGHGIAFSCKHPADQGSGRETFWINPNTDLRFQFFGGRAPSINRCWLQQMHESCVAGTGLYIMEEPLQLQRVSA</sequence>
<evidence type="ECO:0000313" key="2">
    <source>
        <dbReference type="EMBL" id="MCS5732483.1"/>
    </source>
</evidence>
<name>A0ABT2GX00_9MICO</name>
<dbReference type="Pfam" id="PF25355">
    <property type="entry name" value="DUF7882"/>
    <property type="match status" value="1"/>
</dbReference>
<comment type="caution">
    <text evidence="2">The sequence shown here is derived from an EMBL/GenBank/DDBJ whole genome shotgun (WGS) entry which is preliminary data.</text>
</comment>
<evidence type="ECO:0000313" key="3">
    <source>
        <dbReference type="Proteomes" id="UP001165586"/>
    </source>
</evidence>
<evidence type="ECO:0000259" key="1">
    <source>
        <dbReference type="Pfam" id="PF25355"/>
    </source>
</evidence>
<organism evidence="2 3">
    <name type="scientific">Herbiconiux daphne</name>
    <dbReference type="NCBI Taxonomy" id="2970914"/>
    <lineage>
        <taxon>Bacteria</taxon>
        <taxon>Bacillati</taxon>
        <taxon>Actinomycetota</taxon>
        <taxon>Actinomycetes</taxon>
        <taxon>Micrococcales</taxon>
        <taxon>Microbacteriaceae</taxon>
        <taxon>Herbiconiux</taxon>
    </lineage>
</organism>
<feature type="domain" description="DUF7882" evidence="1">
    <location>
        <begin position="1"/>
        <end position="97"/>
    </location>
</feature>
<reference evidence="2" key="1">
    <citation type="submission" date="2022-08" db="EMBL/GenBank/DDBJ databases">
        <authorList>
            <person name="Deng Y."/>
            <person name="Han X.-F."/>
            <person name="Zhang Y.-Q."/>
        </authorList>
    </citation>
    <scope>NUCLEOTIDE SEQUENCE</scope>
    <source>
        <strain evidence="2">CPCC 203386</strain>
    </source>
</reference>
<dbReference type="RefSeq" id="WP_259537108.1">
    <property type="nucleotide sequence ID" value="NZ_JANLCJ010000001.1"/>
</dbReference>
<dbReference type="GO" id="GO:0016874">
    <property type="term" value="F:ligase activity"/>
    <property type="evidence" value="ECO:0007669"/>
    <property type="project" value="UniProtKB-KW"/>
</dbReference>
<keyword evidence="2" id="KW-0436">Ligase</keyword>
<accession>A0ABT2GX00</accession>
<protein>
    <submittedName>
        <fullName evidence="2">ATP-dependent DNA ligase</fullName>
    </submittedName>
</protein>
<gene>
    <name evidence="2" type="ORF">N1032_01825</name>
</gene>
<dbReference type="EMBL" id="JANLCJ010000001">
    <property type="protein sequence ID" value="MCS5732483.1"/>
    <property type="molecule type" value="Genomic_DNA"/>
</dbReference>
<proteinExistence type="predicted"/>
<dbReference type="InterPro" id="IPR057204">
    <property type="entry name" value="DUF7882"/>
</dbReference>
<dbReference type="Proteomes" id="UP001165586">
    <property type="component" value="Unassembled WGS sequence"/>
</dbReference>
<keyword evidence="3" id="KW-1185">Reference proteome</keyword>